<dbReference type="CDD" id="cd22332">
    <property type="entry name" value="HsdR_N"/>
    <property type="match status" value="1"/>
</dbReference>
<evidence type="ECO:0000313" key="13">
    <source>
        <dbReference type="Proteomes" id="UP000615593"/>
    </source>
</evidence>
<dbReference type="Pfam" id="PF18766">
    <property type="entry name" value="SWI2_SNF2"/>
    <property type="match status" value="1"/>
</dbReference>
<evidence type="ECO:0000256" key="7">
    <source>
        <dbReference type="ARBA" id="ARBA00022759"/>
    </source>
</evidence>
<dbReference type="EMBL" id="BMWY01000004">
    <property type="protein sequence ID" value="GGZ55780.1"/>
    <property type="molecule type" value="Genomic_DNA"/>
</dbReference>
<dbReference type="PROSITE" id="PS51192">
    <property type="entry name" value="HELICASE_ATP_BIND_1"/>
    <property type="match status" value="1"/>
</dbReference>
<keyword evidence="8" id="KW-0378">Hydrolase</keyword>
<evidence type="ECO:0000256" key="4">
    <source>
        <dbReference type="ARBA" id="ARBA00022722"/>
    </source>
</evidence>
<proteinExistence type="inferred from homology"/>
<evidence type="ECO:0000256" key="2">
    <source>
        <dbReference type="ARBA" id="ARBA00008598"/>
    </source>
</evidence>
<sequence>MKPKPMSDTTQPEYQYSELPALQLFERMGYTSGKATQLDKRKDNAEVIFKEELLAAIKRINPWINDNNLQKAYHTITSVTGTSLIEINQDIWDYLRGSKLSLKQKIDGKEEFHPVHFIDYHNLKNNHFQAISQMKFKGKSWNSEPDIMVYVNGLPLAAIECKSPKAQNAWETAYGDLKHYQENSEKLFHFNQLMVGIWQIGGKYGAVNAPKQFYSVYKPHKEEDLSFLGDNPSRQDILLYSIFRKERLLDIIRHFVIFENDNGRIIKKLPRYQQLRATNKTIQRLQEDRGGVVWHTQGSGKSITMAYVTRKLMSPEFGFDNPTVMVMTDRKDLDRQITTTFQNVGFKNVTQASSVAHLDTLLSNDYGKIITTTLQKFQETDKDQTEVEETDNIRVEKTIDSQRNKLLKITKELQKGKWIVTEREEIDLAHLSSKKNLYVLVDEAHRSHYGFLAAFMRMVLPHAKFVAFTGTPISKEDKSTLGEFYGGDYIDVYTIKESVADKATVELLYDEGIAQLDVKKEELDKEFDEKFKDASEEKKDVLKRAALRKYQLSYSRMRDVAKHIITNYRDKIYTDGHKAMLVTAGREAAIKYQKIFKELQDEDFHHFKSKVIISLGSAKSDEIAKEYYTAVEHNKENPDNPKPIWVTPPEDVKTATEDYKLPFGDEDEKEKSGKKKYDNTAFLIVSDMLLTGYDAPIASVLYLDKSLKEHNLLQAIARVNRSRKGKDAGYIVDYNGISSYLIQAMEIFSGDLRPDDILKNLAEELPRLQLNHNKLVEFFRPMRIDRLYEREKYIDAALRYIEPLDKRDEFKVLLKEFNKSIHIVLPNTKAMKYEDDFKLYNEIKLRARNAYPDDEDLKVSQDESKMLQTMIDEHLRSEGVENLLEEPISIIDREKFKEEMLNASPSTKELKMRNNLKHTIKVGLDKNPDFFKPLAQRLEELLKQKKEQRITETQLLLAYAGLVDKIVEEQEESKSKGFNTEQKKAVYNSMKAILAEGAEDATHTLYDLISGELSIVGWSNKSRVKKDIENKIKRYLRSKLENVEAKQKAKDLLDILIKNKDA</sequence>
<evidence type="ECO:0000256" key="5">
    <source>
        <dbReference type="ARBA" id="ARBA00022741"/>
    </source>
</evidence>
<dbReference type="PANTHER" id="PTHR30195">
    <property type="entry name" value="TYPE I SITE-SPECIFIC DEOXYRIBONUCLEASE PROTEIN SUBUNIT M AND R"/>
    <property type="match status" value="1"/>
</dbReference>
<keyword evidence="10" id="KW-0238">DNA-binding</keyword>
<evidence type="ECO:0000259" key="11">
    <source>
        <dbReference type="PROSITE" id="PS51192"/>
    </source>
</evidence>
<comment type="caution">
    <text evidence="12">The sequence shown here is derived from an EMBL/GenBank/DDBJ whole genome shotgun (WGS) entry which is preliminary data.</text>
</comment>
<evidence type="ECO:0000313" key="12">
    <source>
        <dbReference type="EMBL" id="GGZ55780.1"/>
    </source>
</evidence>
<comment type="similarity">
    <text evidence="2">Belongs to the HsdR family.</text>
</comment>
<dbReference type="SUPFAM" id="SSF52540">
    <property type="entry name" value="P-loop containing nucleoside triphosphate hydrolases"/>
    <property type="match status" value="2"/>
</dbReference>
<dbReference type="CDD" id="cd18800">
    <property type="entry name" value="SF2_C_EcoR124I-like"/>
    <property type="match status" value="1"/>
</dbReference>
<protein>
    <recommendedName>
        <fullName evidence="3">type I site-specific deoxyribonuclease</fullName>
        <ecNumber evidence="3">3.1.21.3</ecNumber>
    </recommendedName>
</protein>
<dbReference type="PANTHER" id="PTHR30195:SF15">
    <property type="entry name" value="TYPE I RESTRICTION ENZYME HINDI ENDONUCLEASE SUBUNIT"/>
    <property type="match status" value="1"/>
</dbReference>
<evidence type="ECO:0000256" key="6">
    <source>
        <dbReference type="ARBA" id="ARBA00022747"/>
    </source>
</evidence>
<keyword evidence="5" id="KW-0547">Nucleotide-binding</keyword>
<dbReference type="Pfam" id="PF04313">
    <property type="entry name" value="HSDR_N"/>
    <property type="match status" value="1"/>
</dbReference>
<organism evidence="12 13">
    <name type="scientific">Mesonia mobilis</name>
    <dbReference type="NCBI Taxonomy" id="369791"/>
    <lineage>
        <taxon>Bacteria</taxon>
        <taxon>Pseudomonadati</taxon>
        <taxon>Bacteroidota</taxon>
        <taxon>Flavobacteriia</taxon>
        <taxon>Flavobacteriales</taxon>
        <taxon>Flavobacteriaceae</taxon>
        <taxon>Mesonia</taxon>
    </lineage>
</organism>
<dbReference type="EC" id="3.1.21.3" evidence="3"/>
<dbReference type="Proteomes" id="UP000615593">
    <property type="component" value="Unassembled WGS sequence"/>
</dbReference>
<keyword evidence="13" id="KW-1185">Reference proteome</keyword>
<dbReference type="Gene3D" id="3.90.1570.50">
    <property type="match status" value="1"/>
</dbReference>
<name>A0ABQ3BSJ1_9FLAO</name>
<dbReference type="InterPro" id="IPR040980">
    <property type="entry name" value="SWI2_SNF2"/>
</dbReference>
<evidence type="ECO:0000256" key="10">
    <source>
        <dbReference type="ARBA" id="ARBA00023125"/>
    </source>
</evidence>
<gene>
    <name evidence="12" type="ORF">GCM10008088_16690</name>
</gene>
<evidence type="ECO:0000256" key="8">
    <source>
        <dbReference type="ARBA" id="ARBA00022801"/>
    </source>
</evidence>
<keyword evidence="6" id="KW-0680">Restriction system</keyword>
<dbReference type="Pfam" id="PF11867">
    <property type="entry name" value="T1RH-like_C"/>
    <property type="match status" value="1"/>
</dbReference>
<dbReference type="Pfam" id="PF22679">
    <property type="entry name" value="T1R_D3-like"/>
    <property type="match status" value="1"/>
</dbReference>
<evidence type="ECO:0000256" key="9">
    <source>
        <dbReference type="ARBA" id="ARBA00022840"/>
    </source>
</evidence>
<dbReference type="InterPro" id="IPR055180">
    <property type="entry name" value="HsdR_RecA-like_helicase_dom_2"/>
</dbReference>
<dbReference type="InterPro" id="IPR051268">
    <property type="entry name" value="Type-I_R_enzyme_R_subunit"/>
</dbReference>
<dbReference type="InterPro" id="IPR007409">
    <property type="entry name" value="Restrct_endonuc_type1_HsdR_N"/>
</dbReference>
<keyword evidence="4" id="KW-0540">Nuclease</keyword>
<evidence type="ECO:0000256" key="1">
    <source>
        <dbReference type="ARBA" id="ARBA00000851"/>
    </source>
</evidence>
<reference evidence="13" key="1">
    <citation type="journal article" date="2019" name="Int. J. Syst. Evol. Microbiol.">
        <title>The Global Catalogue of Microorganisms (GCM) 10K type strain sequencing project: providing services to taxonomists for standard genome sequencing and annotation.</title>
        <authorList>
            <consortium name="The Broad Institute Genomics Platform"/>
            <consortium name="The Broad Institute Genome Sequencing Center for Infectious Disease"/>
            <person name="Wu L."/>
            <person name="Ma J."/>
        </authorList>
    </citation>
    <scope>NUCLEOTIDE SEQUENCE [LARGE SCALE GENOMIC DNA]</scope>
    <source>
        <strain evidence="13">KCTC 12708</strain>
    </source>
</reference>
<feature type="domain" description="Helicase ATP-binding" evidence="11">
    <location>
        <begin position="282"/>
        <end position="490"/>
    </location>
</feature>
<comment type="catalytic activity">
    <reaction evidence="1">
        <text>Endonucleolytic cleavage of DNA to give random double-stranded fragments with terminal 5'-phosphates, ATP is simultaneously hydrolyzed.</text>
        <dbReference type="EC" id="3.1.21.3"/>
    </reaction>
</comment>
<keyword evidence="9" id="KW-0067">ATP-binding</keyword>
<dbReference type="SMART" id="SM00487">
    <property type="entry name" value="DEXDc"/>
    <property type="match status" value="1"/>
</dbReference>
<dbReference type="InterPro" id="IPR021810">
    <property type="entry name" value="T1RH-like_C"/>
</dbReference>
<accession>A0ABQ3BSJ1</accession>
<keyword evidence="7" id="KW-0255">Endonuclease</keyword>
<dbReference type="Gene3D" id="3.40.50.300">
    <property type="entry name" value="P-loop containing nucleotide triphosphate hydrolases"/>
    <property type="match status" value="2"/>
</dbReference>
<evidence type="ECO:0000256" key="3">
    <source>
        <dbReference type="ARBA" id="ARBA00012654"/>
    </source>
</evidence>
<dbReference type="InterPro" id="IPR027417">
    <property type="entry name" value="P-loop_NTPase"/>
</dbReference>
<dbReference type="InterPro" id="IPR014001">
    <property type="entry name" value="Helicase_ATP-bd"/>
</dbReference>